<feature type="region of interest" description="Disordered" evidence="1">
    <location>
        <begin position="1"/>
        <end position="22"/>
    </location>
</feature>
<proteinExistence type="predicted"/>
<accession>A0ABR3X805</accession>
<dbReference type="Proteomes" id="UP001583177">
    <property type="component" value="Unassembled WGS sequence"/>
</dbReference>
<dbReference type="EMBL" id="JAWRVE010000030">
    <property type="protein sequence ID" value="KAL1872064.1"/>
    <property type="molecule type" value="Genomic_DNA"/>
</dbReference>
<dbReference type="InterPro" id="IPR036397">
    <property type="entry name" value="RNaseH_sf"/>
</dbReference>
<dbReference type="InterPro" id="IPR002156">
    <property type="entry name" value="RNaseH_domain"/>
</dbReference>
<dbReference type="InterPro" id="IPR012337">
    <property type="entry name" value="RNaseH-like_sf"/>
</dbReference>
<evidence type="ECO:0000313" key="3">
    <source>
        <dbReference type="EMBL" id="KAL1872064.1"/>
    </source>
</evidence>
<feature type="region of interest" description="Disordered" evidence="1">
    <location>
        <begin position="276"/>
        <end position="320"/>
    </location>
</feature>
<evidence type="ECO:0000256" key="1">
    <source>
        <dbReference type="SAM" id="MobiDB-lite"/>
    </source>
</evidence>
<dbReference type="SUPFAM" id="SSF53098">
    <property type="entry name" value="Ribonuclease H-like"/>
    <property type="match status" value="1"/>
</dbReference>
<feature type="compositionally biased region" description="Basic and acidic residues" evidence="1">
    <location>
        <begin position="291"/>
        <end position="301"/>
    </location>
</feature>
<dbReference type="Gene3D" id="3.30.420.10">
    <property type="entry name" value="Ribonuclease H-like superfamily/Ribonuclease H"/>
    <property type="match status" value="1"/>
</dbReference>
<dbReference type="PROSITE" id="PS50879">
    <property type="entry name" value="RNASE_H_1"/>
    <property type="match status" value="1"/>
</dbReference>
<protein>
    <recommendedName>
        <fullName evidence="2">RNase H type-1 domain-containing protein</fullName>
    </recommendedName>
</protein>
<organism evidence="3 4">
    <name type="scientific">Diaporthe australafricana</name>
    <dbReference type="NCBI Taxonomy" id="127596"/>
    <lineage>
        <taxon>Eukaryota</taxon>
        <taxon>Fungi</taxon>
        <taxon>Dikarya</taxon>
        <taxon>Ascomycota</taxon>
        <taxon>Pezizomycotina</taxon>
        <taxon>Sordariomycetes</taxon>
        <taxon>Sordariomycetidae</taxon>
        <taxon>Diaporthales</taxon>
        <taxon>Diaporthaceae</taxon>
        <taxon>Diaporthe</taxon>
    </lineage>
</organism>
<reference evidence="3 4" key="1">
    <citation type="journal article" date="2024" name="IMA Fungus">
        <title>IMA Genome - F19 : A genome assembly and annotation guide to empower mycologists, including annotated draft genome sequences of Ceratocystis pirilliformis, Diaporthe australafricana, Fusarium ophioides, Paecilomyces lecythidis, and Sporothrix stenoceras.</title>
        <authorList>
            <person name="Aylward J."/>
            <person name="Wilson A.M."/>
            <person name="Visagie C.M."/>
            <person name="Spraker J."/>
            <person name="Barnes I."/>
            <person name="Buitendag C."/>
            <person name="Ceriani C."/>
            <person name="Del Mar Angel L."/>
            <person name="du Plessis D."/>
            <person name="Fuchs T."/>
            <person name="Gasser K."/>
            <person name="Kramer D."/>
            <person name="Li W."/>
            <person name="Munsamy K."/>
            <person name="Piso A."/>
            <person name="Price J.L."/>
            <person name="Sonnekus B."/>
            <person name="Thomas C."/>
            <person name="van der Nest A."/>
            <person name="van Dijk A."/>
            <person name="van Heerden A."/>
            <person name="van Vuuren N."/>
            <person name="Yilmaz N."/>
            <person name="Duong T.A."/>
            <person name="van der Merwe N.A."/>
            <person name="Wingfield M.J."/>
            <person name="Wingfield B.D."/>
        </authorList>
    </citation>
    <scope>NUCLEOTIDE SEQUENCE [LARGE SCALE GENOMIC DNA]</scope>
    <source>
        <strain evidence="3 4">CMW 18300</strain>
    </source>
</reference>
<evidence type="ECO:0000259" key="2">
    <source>
        <dbReference type="PROSITE" id="PS50879"/>
    </source>
</evidence>
<feature type="compositionally biased region" description="Basic residues" evidence="1">
    <location>
        <begin position="1"/>
        <end position="19"/>
    </location>
</feature>
<name>A0ABR3X805_9PEZI</name>
<feature type="compositionally biased region" description="Polar residues" evidence="1">
    <location>
        <begin position="276"/>
        <end position="289"/>
    </location>
</feature>
<comment type="caution">
    <text evidence="3">The sequence shown here is derived from an EMBL/GenBank/DDBJ whole genome shotgun (WGS) entry which is preliminary data.</text>
</comment>
<dbReference type="Pfam" id="PF00075">
    <property type="entry name" value="RNase_H"/>
    <property type="match status" value="1"/>
</dbReference>
<feature type="compositionally biased region" description="Basic and acidic residues" evidence="1">
    <location>
        <begin position="309"/>
        <end position="320"/>
    </location>
</feature>
<gene>
    <name evidence="3" type="ORF">Daus18300_004433</name>
</gene>
<evidence type="ECO:0000313" key="4">
    <source>
        <dbReference type="Proteomes" id="UP001583177"/>
    </source>
</evidence>
<keyword evidence="4" id="KW-1185">Reference proteome</keyword>
<feature type="domain" description="RNase H type-1" evidence="2">
    <location>
        <begin position="95"/>
        <end position="254"/>
    </location>
</feature>
<sequence length="320" mass="34873">MTKKKPLAKRPTIRGRKLARSAQRQENLARKATRKANYHNELALLRAVTAGSDLHFCGEIIIQSREAGILAATDASGSAFNPSHRVFFASGVSIPGRVRYTQEDGACQKTGMRSAGAAVVYRRRPGADNHIWQRNLFGLGVTAENRSIEAGLLAVAECLAIAATEMARAKDQATSRKVTIFTDCRAAMDKIDKFRHVGLTEQQLRGIPIRRKLITRSQYLSRHLGVDVELRWVPRHSGAEGSRNAEAAAQKAAMTVEPRKGGDSLDKGLQALIENASQSGSKRLDTQGTPHVDEQGDHPEPKAGPIVHEATEAKIDSLPH</sequence>